<protein>
    <submittedName>
        <fullName evidence="1">Uncharacterized protein</fullName>
    </submittedName>
</protein>
<dbReference type="Proteomes" id="UP000828048">
    <property type="component" value="Chromosome 12"/>
</dbReference>
<gene>
    <name evidence="1" type="ORF">Vadar_007224</name>
</gene>
<name>A0ACB7Z9K3_9ERIC</name>
<sequence length="332" mass="36413">MAFMVSTPQANILYSFNATVAKDGSGDYTTLAAAIAAAPVGSESMYYIHIKPGVYKDEYVKIESDKTNIALIGDDASTTIITGNRNCAMPGITHTPDTATFTVNGAGFMARSITFENSSPPPNSFQAVAVNNNADRSAFYQCVFVGYQDTLLANHNLQFYKECDIYGSVDFIWGYAKAVFQNCRLYSRRLGDDGNTVTAQGKKTPDSDSGFSFQNCTVTVDPALESRRTEVAVYLGRPWKDYSTVVFMQSFLDDVVRPEGWLSWGKTTKPNIFYAEYKNWGPGADTRGRVKWPGVKVLTNAAQATKFTVSNFIDGDAWIPKMGIPYQGGLNA</sequence>
<comment type="caution">
    <text evidence="1">The sequence shown here is derived from an EMBL/GenBank/DDBJ whole genome shotgun (WGS) entry which is preliminary data.</text>
</comment>
<reference evidence="1 2" key="1">
    <citation type="journal article" date="2021" name="Hortic Res">
        <title>High-quality reference genome and annotation aids understanding of berry development for evergreen blueberry (Vaccinium darrowii).</title>
        <authorList>
            <person name="Yu J."/>
            <person name="Hulse-Kemp A.M."/>
            <person name="Babiker E."/>
            <person name="Staton M."/>
        </authorList>
    </citation>
    <scope>NUCLEOTIDE SEQUENCE [LARGE SCALE GENOMIC DNA]</scope>
    <source>
        <strain evidence="2">cv. NJ 8807/NJ 8810</strain>
        <tissue evidence="1">Young leaf</tissue>
    </source>
</reference>
<dbReference type="EMBL" id="CM037162">
    <property type="protein sequence ID" value="KAH7862613.1"/>
    <property type="molecule type" value="Genomic_DNA"/>
</dbReference>
<proteinExistence type="predicted"/>
<keyword evidence="2" id="KW-1185">Reference proteome</keyword>
<accession>A0ACB7Z9K3</accession>
<evidence type="ECO:0000313" key="2">
    <source>
        <dbReference type="Proteomes" id="UP000828048"/>
    </source>
</evidence>
<organism evidence="1 2">
    <name type="scientific">Vaccinium darrowii</name>
    <dbReference type="NCBI Taxonomy" id="229202"/>
    <lineage>
        <taxon>Eukaryota</taxon>
        <taxon>Viridiplantae</taxon>
        <taxon>Streptophyta</taxon>
        <taxon>Embryophyta</taxon>
        <taxon>Tracheophyta</taxon>
        <taxon>Spermatophyta</taxon>
        <taxon>Magnoliopsida</taxon>
        <taxon>eudicotyledons</taxon>
        <taxon>Gunneridae</taxon>
        <taxon>Pentapetalae</taxon>
        <taxon>asterids</taxon>
        <taxon>Ericales</taxon>
        <taxon>Ericaceae</taxon>
        <taxon>Vaccinioideae</taxon>
        <taxon>Vaccinieae</taxon>
        <taxon>Vaccinium</taxon>
    </lineage>
</organism>
<evidence type="ECO:0000313" key="1">
    <source>
        <dbReference type="EMBL" id="KAH7862613.1"/>
    </source>
</evidence>